<reference evidence="12 13" key="1">
    <citation type="submission" date="2019-09" db="EMBL/GenBank/DDBJ databases">
        <title>Draft Whole-Genome sequence of Blastochloris sulfoviridis DSM 729.</title>
        <authorList>
            <person name="Meyer T.E."/>
            <person name="Kyndt J.A."/>
        </authorList>
    </citation>
    <scope>NUCLEOTIDE SEQUENCE [LARGE SCALE GENOMIC DNA]</scope>
    <source>
        <strain evidence="12 13">DSM 729</strain>
    </source>
</reference>
<dbReference type="InterPro" id="IPR007387">
    <property type="entry name" value="TRAP_DctQ"/>
</dbReference>
<evidence type="ECO:0000256" key="7">
    <source>
        <dbReference type="ARBA" id="ARBA00023136"/>
    </source>
</evidence>
<dbReference type="PANTHER" id="PTHR35011">
    <property type="entry name" value="2,3-DIKETO-L-GULONATE TRAP TRANSPORTER SMALL PERMEASE PROTEIN YIAM"/>
    <property type="match status" value="1"/>
</dbReference>
<sequence length="218" mass="23657">MKLLLGFSRAVDAANRTIGRAASWLILVAILVSAGNALMRKLFDMSSNAWLELQWQLFGAVFLLCAAWTLLTNEHIRIDIVSNALPKRVRDGIDVFGHVVFLLPFTLVMIVTSVPFFLSSYRVDEQSMNAGGLPIWPAKFLVVAGFVLLFLQALSELIKRIAIMAGTIPDPHLASEGPAAIAVLDRSAIGPQVPSARDPSPRDPAPLERPASKDSSSL</sequence>
<evidence type="ECO:0000313" key="12">
    <source>
        <dbReference type="EMBL" id="KAA5600368.1"/>
    </source>
</evidence>
<evidence type="ECO:0000256" key="6">
    <source>
        <dbReference type="ARBA" id="ARBA00022989"/>
    </source>
</evidence>
<feature type="transmembrane region" description="Helical" evidence="9">
    <location>
        <begin position="136"/>
        <end position="154"/>
    </location>
</feature>
<evidence type="ECO:0000256" key="9">
    <source>
        <dbReference type="RuleBase" id="RU369079"/>
    </source>
</evidence>
<keyword evidence="7 9" id="KW-0472">Membrane</keyword>
<keyword evidence="2 9" id="KW-0813">Transport</keyword>
<evidence type="ECO:0000259" key="11">
    <source>
        <dbReference type="Pfam" id="PF04290"/>
    </source>
</evidence>
<evidence type="ECO:0000256" key="8">
    <source>
        <dbReference type="ARBA" id="ARBA00038436"/>
    </source>
</evidence>
<dbReference type="GO" id="GO:0005886">
    <property type="term" value="C:plasma membrane"/>
    <property type="evidence" value="ECO:0007669"/>
    <property type="project" value="UniProtKB-SubCell"/>
</dbReference>
<evidence type="ECO:0000256" key="10">
    <source>
        <dbReference type="SAM" id="MobiDB-lite"/>
    </source>
</evidence>
<keyword evidence="13" id="KW-1185">Reference proteome</keyword>
<feature type="transmembrane region" description="Helical" evidence="9">
    <location>
        <begin position="21"/>
        <end position="38"/>
    </location>
</feature>
<dbReference type="AlphaFoldDB" id="A0A5M6HXM6"/>
<protein>
    <recommendedName>
        <fullName evidence="9">TRAP transporter small permease protein</fullName>
    </recommendedName>
</protein>
<dbReference type="OrthoDB" id="9794346at2"/>
<comment type="subunit">
    <text evidence="9">The complex comprises the extracytoplasmic solute receptor protein and the two transmembrane proteins.</text>
</comment>
<accession>A0A5M6HXM6</accession>
<proteinExistence type="inferred from homology"/>
<organism evidence="12 13">
    <name type="scientific">Blastochloris sulfoviridis</name>
    <dbReference type="NCBI Taxonomy" id="50712"/>
    <lineage>
        <taxon>Bacteria</taxon>
        <taxon>Pseudomonadati</taxon>
        <taxon>Pseudomonadota</taxon>
        <taxon>Alphaproteobacteria</taxon>
        <taxon>Hyphomicrobiales</taxon>
        <taxon>Blastochloridaceae</taxon>
        <taxon>Blastochloris</taxon>
    </lineage>
</organism>
<gene>
    <name evidence="12" type="ORF">F1193_10735</name>
</gene>
<dbReference type="Proteomes" id="UP000323886">
    <property type="component" value="Unassembled WGS sequence"/>
</dbReference>
<evidence type="ECO:0000256" key="5">
    <source>
        <dbReference type="ARBA" id="ARBA00022692"/>
    </source>
</evidence>
<name>A0A5M6HXM6_9HYPH</name>
<dbReference type="RefSeq" id="WP_150097681.1">
    <property type="nucleotide sequence ID" value="NZ_VWPL01000017.1"/>
</dbReference>
<comment type="similarity">
    <text evidence="8 9">Belongs to the TRAP transporter small permease family.</text>
</comment>
<feature type="domain" description="Tripartite ATP-independent periplasmic transporters DctQ component" evidence="11">
    <location>
        <begin position="31"/>
        <end position="161"/>
    </location>
</feature>
<dbReference type="Pfam" id="PF04290">
    <property type="entry name" value="DctQ"/>
    <property type="match status" value="1"/>
</dbReference>
<keyword evidence="3" id="KW-1003">Cell membrane</keyword>
<evidence type="ECO:0000256" key="3">
    <source>
        <dbReference type="ARBA" id="ARBA00022475"/>
    </source>
</evidence>
<dbReference type="GO" id="GO:0022857">
    <property type="term" value="F:transmembrane transporter activity"/>
    <property type="evidence" value="ECO:0007669"/>
    <property type="project" value="UniProtKB-UniRule"/>
</dbReference>
<keyword evidence="6 9" id="KW-1133">Transmembrane helix</keyword>
<dbReference type="PANTHER" id="PTHR35011:SF4">
    <property type="entry name" value="SLL1102 PROTEIN"/>
    <property type="match status" value="1"/>
</dbReference>
<keyword evidence="4 9" id="KW-0997">Cell inner membrane</keyword>
<evidence type="ECO:0000313" key="13">
    <source>
        <dbReference type="Proteomes" id="UP000323886"/>
    </source>
</evidence>
<comment type="function">
    <text evidence="9">Part of the tripartite ATP-independent periplasmic (TRAP) transport system.</text>
</comment>
<feature type="transmembrane region" description="Helical" evidence="9">
    <location>
        <begin position="92"/>
        <end position="116"/>
    </location>
</feature>
<keyword evidence="5 9" id="KW-0812">Transmembrane</keyword>
<evidence type="ECO:0000256" key="2">
    <source>
        <dbReference type="ARBA" id="ARBA00022448"/>
    </source>
</evidence>
<feature type="region of interest" description="Disordered" evidence="10">
    <location>
        <begin position="191"/>
        <end position="218"/>
    </location>
</feature>
<feature type="transmembrane region" description="Helical" evidence="9">
    <location>
        <begin position="53"/>
        <end position="71"/>
    </location>
</feature>
<evidence type="ECO:0000256" key="4">
    <source>
        <dbReference type="ARBA" id="ARBA00022519"/>
    </source>
</evidence>
<comment type="caution">
    <text evidence="12">The sequence shown here is derived from an EMBL/GenBank/DDBJ whole genome shotgun (WGS) entry which is preliminary data.</text>
</comment>
<dbReference type="InterPro" id="IPR055348">
    <property type="entry name" value="DctQ"/>
</dbReference>
<evidence type="ECO:0000256" key="1">
    <source>
        <dbReference type="ARBA" id="ARBA00004429"/>
    </source>
</evidence>
<dbReference type="EMBL" id="VWPL01000017">
    <property type="protein sequence ID" value="KAA5600368.1"/>
    <property type="molecule type" value="Genomic_DNA"/>
</dbReference>
<comment type="subcellular location">
    <subcellularLocation>
        <location evidence="1 9">Cell inner membrane</location>
        <topology evidence="1 9">Multi-pass membrane protein</topology>
    </subcellularLocation>
</comment>